<dbReference type="Pfam" id="PF01370">
    <property type="entry name" value="Epimerase"/>
    <property type="match status" value="1"/>
</dbReference>
<evidence type="ECO:0000256" key="1">
    <source>
        <dbReference type="ARBA" id="ARBA00023027"/>
    </source>
</evidence>
<keyword evidence="4" id="KW-1185">Reference proteome</keyword>
<proteinExistence type="predicted"/>
<dbReference type="Proteomes" id="UP001219957">
    <property type="component" value="Chromosome"/>
</dbReference>
<dbReference type="Gene3D" id="3.40.50.720">
    <property type="entry name" value="NAD(P)-binding Rossmann-like Domain"/>
    <property type="match status" value="1"/>
</dbReference>
<keyword evidence="1" id="KW-0520">NAD</keyword>
<evidence type="ECO:0000259" key="2">
    <source>
        <dbReference type="Pfam" id="PF01370"/>
    </source>
</evidence>
<evidence type="ECO:0000313" key="4">
    <source>
        <dbReference type="Proteomes" id="UP001219957"/>
    </source>
</evidence>
<protein>
    <submittedName>
        <fullName evidence="3">NAD-dependent epimerase</fullName>
    </submittedName>
</protein>
<evidence type="ECO:0000313" key="3">
    <source>
        <dbReference type="EMBL" id="WED55639.1"/>
    </source>
</evidence>
<dbReference type="EMBL" id="CP109617">
    <property type="protein sequence ID" value="WED55639.1"/>
    <property type="molecule type" value="Genomic_DNA"/>
</dbReference>
<sequence length="342" mass="38998">MKKTVLVTGVAGFIGFHLARRLLKEGHHVIGIDVVNDYYDPKLKESRLHVLTHPRFKLYRDALENKMAITRVFEKTQPQIVVNLAAQAGVRYSLENPDAYIQSNIVGFLNILEACRFYPVEQLIYASSSSVYGSNQAMPFSEQHPVDHPLSLYAASKKANELMAHTYSHLFGLKTTGLRFFSVYGPWGRPDMALYKFTEAILKGEPIDVYNYGEMERDFTYIDDIIESIVRLMDIAPLADEEFDYEHPLPDRSDVPFRVYNIGNQQPVSLMDFIRTIEERVGKKAILRLLPLQAGDVPASFADSSSLYESIDFQPQTSIRDGVNAFIDWYIAYHQVLKEGIE</sequence>
<accession>A0ABY8B4Z2</accession>
<dbReference type="PANTHER" id="PTHR43574">
    <property type="entry name" value="EPIMERASE-RELATED"/>
    <property type="match status" value="1"/>
</dbReference>
<dbReference type="RefSeq" id="WP_214815415.1">
    <property type="nucleotide sequence ID" value="NZ_CP109617.1"/>
</dbReference>
<gene>
    <name evidence="3" type="ORF">OE059_01950</name>
</gene>
<feature type="domain" description="NAD-dependent epimerase/dehydratase" evidence="2">
    <location>
        <begin position="5"/>
        <end position="234"/>
    </location>
</feature>
<reference evidence="3 4" key="1">
    <citation type="submission" date="2022-10" db="EMBL/GenBank/DDBJ databases">
        <title>Complete genome sequence of Exiguobacterium profundum TSS-3 isolated from an extremely saline-alkaline spring located in Ixtapa, Chiapas-Mexico.</title>
        <authorList>
            <person name="Rincon-Rosales R."/>
            <person name="Rogel M.A."/>
            <person name="Rincon-Molina C.I."/>
            <person name="Guerrero G."/>
            <person name="Manzano-Gomez L.A."/>
            <person name="Lopez-Lopez A."/>
            <person name="Rincon Molina F.A."/>
            <person name="Martinez-Romero E."/>
        </authorList>
    </citation>
    <scope>NUCLEOTIDE SEQUENCE [LARGE SCALE GENOMIC DNA]</scope>
    <source>
        <strain evidence="3 4">TSS-3</strain>
    </source>
</reference>
<dbReference type="CDD" id="cd05253">
    <property type="entry name" value="UDP_GE_SDE_e"/>
    <property type="match status" value="1"/>
</dbReference>
<dbReference type="InterPro" id="IPR036291">
    <property type="entry name" value="NAD(P)-bd_dom_sf"/>
</dbReference>
<organism evidence="3 4">
    <name type="scientific">Exiguobacterium profundum</name>
    <dbReference type="NCBI Taxonomy" id="307643"/>
    <lineage>
        <taxon>Bacteria</taxon>
        <taxon>Bacillati</taxon>
        <taxon>Bacillota</taxon>
        <taxon>Bacilli</taxon>
        <taxon>Bacillales</taxon>
        <taxon>Bacillales Family XII. Incertae Sedis</taxon>
        <taxon>Exiguobacterium</taxon>
    </lineage>
</organism>
<dbReference type="SUPFAM" id="SSF51735">
    <property type="entry name" value="NAD(P)-binding Rossmann-fold domains"/>
    <property type="match status" value="1"/>
</dbReference>
<dbReference type="InterPro" id="IPR001509">
    <property type="entry name" value="Epimerase_deHydtase"/>
</dbReference>
<name>A0ABY8B4Z2_9BACL</name>
<dbReference type="PRINTS" id="PR01713">
    <property type="entry name" value="NUCEPIMERASE"/>
</dbReference>